<sequence length="184" mass="20277">MTKVLAKATLIAGAVLALAQPVLAQSVETRPYSEVEAEQRAYEQGRADEASGRTYAQGRSQGHSDARQDVYEDGERADGYCYQRKSRSRTTGTIVGAIAGGLLGNSLSHRWDRGSNTLSGAMIGGMMGRSLGNDSVQCYQDAYYSYDDGYYAPPPAPRGYATVYFTSRPHYGHYNGHRVHRRHW</sequence>
<comment type="similarity">
    <text evidence="2">Belongs to the rickettsiale 17 kDa surface antigen family.</text>
</comment>
<dbReference type="eggNOG" id="COG3134">
    <property type="taxonomic scope" value="Bacteria"/>
</dbReference>
<reference evidence="9" key="1">
    <citation type="submission" date="2011-03" db="EMBL/GenBank/DDBJ databases">
        <title>Draft genome sequence of Brevundimonas diminuta.</title>
        <authorList>
            <person name="Brown P.J.B."/>
            <person name="Buechlein A."/>
            <person name="Hemmerich C."/>
            <person name="Brun Y.V."/>
        </authorList>
    </citation>
    <scope>NUCLEOTIDE SEQUENCE [LARGE SCALE GENOMIC DNA]</scope>
    <source>
        <strain evidence="9">C19</strain>
    </source>
</reference>
<dbReference type="RefSeq" id="WP_006271515.1">
    <property type="nucleotide sequence ID" value="NZ_GL883077.1"/>
</dbReference>
<keyword evidence="9" id="KW-1185">Reference proteome</keyword>
<feature type="signal peptide" evidence="6">
    <location>
        <begin position="1"/>
        <end position="24"/>
    </location>
</feature>
<evidence type="ECO:0000256" key="5">
    <source>
        <dbReference type="SAM" id="MobiDB-lite"/>
    </source>
</evidence>
<keyword evidence="4" id="KW-0449">Lipoprotein</keyword>
<proteinExistence type="inferred from homology"/>
<keyword evidence="6" id="KW-0732">Signal</keyword>
<evidence type="ECO:0000256" key="1">
    <source>
        <dbReference type="ARBA" id="ARBA00004459"/>
    </source>
</evidence>
<dbReference type="Pfam" id="PF05433">
    <property type="entry name" value="Rick_17kDa_Anti"/>
    <property type="match status" value="1"/>
</dbReference>
<evidence type="ECO:0000313" key="8">
    <source>
        <dbReference type="EMBL" id="EGF92340.1"/>
    </source>
</evidence>
<evidence type="ECO:0000256" key="2">
    <source>
        <dbReference type="ARBA" id="ARBA00008681"/>
    </source>
</evidence>
<evidence type="ECO:0000256" key="4">
    <source>
        <dbReference type="ARBA" id="ARBA00023288"/>
    </source>
</evidence>
<accession>F4QLS1</accession>
<feature type="chain" id="PRO_5003320318" description="17 kDa surface antigen" evidence="6">
    <location>
        <begin position="25"/>
        <end position="184"/>
    </location>
</feature>
<dbReference type="EMBL" id="GL883077">
    <property type="protein sequence ID" value="EGF92340.1"/>
    <property type="molecule type" value="Genomic_DNA"/>
</dbReference>
<feature type="region of interest" description="Disordered" evidence="5">
    <location>
        <begin position="40"/>
        <end position="70"/>
    </location>
</feature>
<feature type="domain" description="Glycine zipper 2TM" evidence="7">
    <location>
        <begin position="92"/>
        <end position="131"/>
    </location>
</feature>
<dbReference type="InterPro" id="IPR008816">
    <property type="entry name" value="Gly_zipper_2TM_dom"/>
</dbReference>
<evidence type="ECO:0000313" key="9">
    <source>
        <dbReference type="Proteomes" id="UP000006512"/>
    </source>
</evidence>
<name>F4QLS1_9CAUL</name>
<gene>
    <name evidence="8" type="ORF">ABI_07760</name>
</gene>
<feature type="compositionally biased region" description="Basic and acidic residues" evidence="5">
    <location>
        <begin position="40"/>
        <end position="51"/>
    </location>
</feature>
<protein>
    <recommendedName>
        <fullName evidence="3">17 kDa surface antigen</fullName>
    </recommendedName>
</protein>
<dbReference type="HOGENOM" id="CLU_1465378_0_0_5"/>
<organism evidence="8 9">
    <name type="scientific">Asticcacaulis biprosthecium C19</name>
    <dbReference type="NCBI Taxonomy" id="715226"/>
    <lineage>
        <taxon>Bacteria</taxon>
        <taxon>Pseudomonadati</taxon>
        <taxon>Pseudomonadota</taxon>
        <taxon>Alphaproteobacteria</taxon>
        <taxon>Caulobacterales</taxon>
        <taxon>Caulobacteraceae</taxon>
        <taxon>Asticcacaulis</taxon>
    </lineage>
</organism>
<dbReference type="STRING" id="715226.ABI_07760"/>
<evidence type="ECO:0000256" key="6">
    <source>
        <dbReference type="SAM" id="SignalP"/>
    </source>
</evidence>
<evidence type="ECO:0000256" key="3">
    <source>
        <dbReference type="ARBA" id="ARBA00015281"/>
    </source>
</evidence>
<dbReference type="Proteomes" id="UP000006512">
    <property type="component" value="Unassembled WGS sequence"/>
</dbReference>
<comment type="subcellular location">
    <subcellularLocation>
        <location evidence="1">Cell outer membrane</location>
        <topology evidence="1">Lipid-anchor</topology>
    </subcellularLocation>
</comment>
<dbReference type="GO" id="GO:0009279">
    <property type="term" value="C:cell outer membrane"/>
    <property type="evidence" value="ECO:0007669"/>
    <property type="project" value="UniProtKB-SubCell"/>
</dbReference>
<dbReference type="AlphaFoldDB" id="F4QLS1"/>
<dbReference type="OrthoDB" id="7173453at2"/>
<evidence type="ECO:0000259" key="7">
    <source>
        <dbReference type="Pfam" id="PF05433"/>
    </source>
</evidence>